<keyword evidence="8 9" id="KW-0046">Antibiotic resistance</keyword>
<accession>A0A9D1H0I3</accession>
<dbReference type="PROSITE" id="PS51257">
    <property type="entry name" value="PROKAR_LIPOPROTEIN"/>
    <property type="match status" value="1"/>
</dbReference>
<dbReference type="Pfam" id="PF05223">
    <property type="entry name" value="MecA_N"/>
    <property type="match status" value="1"/>
</dbReference>
<dbReference type="InterPro" id="IPR002137">
    <property type="entry name" value="Beta-lactam_class-D_AS"/>
</dbReference>
<reference evidence="14" key="1">
    <citation type="submission" date="2020-10" db="EMBL/GenBank/DDBJ databases">
        <authorList>
            <person name="Gilroy R."/>
        </authorList>
    </citation>
    <scope>NUCLEOTIDE SEQUENCE</scope>
    <source>
        <strain evidence="14">ChiGjej1B1-24693</strain>
    </source>
</reference>
<comment type="similarity">
    <text evidence="3 9">Belongs to the class-D beta-lactamase family.</text>
</comment>
<evidence type="ECO:0000256" key="6">
    <source>
        <dbReference type="ARBA" id="ARBA00022801"/>
    </source>
</evidence>
<dbReference type="EC" id="3.5.2.6" evidence="4 9"/>
<dbReference type="InterPro" id="IPR012338">
    <property type="entry name" value="Beta-lactam/transpept-like"/>
</dbReference>
<evidence type="ECO:0000313" key="15">
    <source>
        <dbReference type="Proteomes" id="UP000886842"/>
    </source>
</evidence>
<comment type="subcellular location">
    <subcellularLocation>
        <location evidence="1">Membrane</location>
    </subcellularLocation>
</comment>
<dbReference type="GO" id="GO:0071555">
    <property type="term" value="P:cell wall organization"/>
    <property type="evidence" value="ECO:0007669"/>
    <property type="project" value="TreeGrafter"/>
</dbReference>
<evidence type="ECO:0000259" key="13">
    <source>
        <dbReference type="Pfam" id="PF05223"/>
    </source>
</evidence>
<reference evidence="14" key="2">
    <citation type="journal article" date="2021" name="PeerJ">
        <title>Extensive microbial diversity within the chicken gut microbiome revealed by metagenomics and culture.</title>
        <authorList>
            <person name="Gilroy R."/>
            <person name="Ravi A."/>
            <person name="Getino M."/>
            <person name="Pursley I."/>
            <person name="Horton D.L."/>
            <person name="Alikhan N.F."/>
            <person name="Baker D."/>
            <person name="Gharbi K."/>
            <person name="Hall N."/>
            <person name="Watson M."/>
            <person name="Adriaenssens E.M."/>
            <person name="Foster-Nyarko E."/>
            <person name="Jarju S."/>
            <person name="Secka A."/>
            <person name="Antonio M."/>
            <person name="Oren A."/>
            <person name="Chaudhuri R.R."/>
            <person name="La Ragione R."/>
            <person name="Hildebrand F."/>
            <person name="Pallen M.J."/>
        </authorList>
    </citation>
    <scope>NUCLEOTIDE SEQUENCE</scope>
    <source>
        <strain evidence="14">ChiGjej1B1-24693</strain>
    </source>
</reference>
<dbReference type="PROSITE" id="PS00337">
    <property type="entry name" value="BETA_LACTAMASE_D"/>
    <property type="match status" value="1"/>
</dbReference>
<dbReference type="GO" id="GO:0017001">
    <property type="term" value="P:antibiotic catabolic process"/>
    <property type="evidence" value="ECO:0007669"/>
    <property type="project" value="InterPro"/>
</dbReference>
<evidence type="ECO:0000256" key="8">
    <source>
        <dbReference type="ARBA" id="ARBA00023251"/>
    </source>
</evidence>
<dbReference type="SUPFAM" id="SSF56519">
    <property type="entry name" value="Penicillin binding protein dimerisation domain"/>
    <property type="match status" value="1"/>
</dbReference>
<dbReference type="Pfam" id="PF03717">
    <property type="entry name" value="PBP_dimer"/>
    <property type="match status" value="1"/>
</dbReference>
<keyword evidence="7" id="KW-0472">Membrane</keyword>
<evidence type="ECO:0000259" key="12">
    <source>
        <dbReference type="Pfam" id="PF03717"/>
    </source>
</evidence>
<feature type="domain" description="NTF2-like N-terminal transpeptidase" evidence="13">
    <location>
        <begin position="99"/>
        <end position="138"/>
    </location>
</feature>
<proteinExistence type="inferred from homology"/>
<dbReference type="SUPFAM" id="SSF54427">
    <property type="entry name" value="NTF2-like"/>
    <property type="match status" value="1"/>
</dbReference>
<keyword evidence="5" id="KW-0732">Signal</keyword>
<gene>
    <name evidence="14" type="ORF">IAA98_15290</name>
</gene>
<evidence type="ECO:0000256" key="4">
    <source>
        <dbReference type="ARBA" id="ARBA00012865"/>
    </source>
</evidence>
<protein>
    <recommendedName>
        <fullName evidence="4 9">Beta-lactamase</fullName>
        <ecNumber evidence="4 9">3.5.2.6</ecNumber>
    </recommendedName>
</protein>
<dbReference type="InterPro" id="IPR032710">
    <property type="entry name" value="NTF2-like_dom_sf"/>
</dbReference>
<dbReference type="PANTHER" id="PTHR30627">
    <property type="entry name" value="PEPTIDOGLYCAN D,D-TRANSPEPTIDASE"/>
    <property type="match status" value="1"/>
</dbReference>
<dbReference type="Gene3D" id="3.40.710.10">
    <property type="entry name" value="DD-peptidase/beta-lactamase superfamily"/>
    <property type="match status" value="1"/>
</dbReference>
<name>A0A9D1H0I3_9ACTN</name>
<comment type="catalytic activity">
    <reaction evidence="9">
        <text>a beta-lactam + H2O = a substituted beta-amino acid</text>
        <dbReference type="Rhea" id="RHEA:20401"/>
        <dbReference type="ChEBI" id="CHEBI:15377"/>
        <dbReference type="ChEBI" id="CHEBI:35627"/>
        <dbReference type="ChEBI" id="CHEBI:140347"/>
        <dbReference type="EC" id="3.5.2.6"/>
    </reaction>
</comment>
<dbReference type="Gene3D" id="3.90.1310.10">
    <property type="entry name" value="Penicillin-binding protein 2a (Domain 2)"/>
    <property type="match status" value="1"/>
</dbReference>
<dbReference type="Proteomes" id="UP000886842">
    <property type="component" value="Unassembled WGS sequence"/>
</dbReference>
<dbReference type="Pfam" id="PF00905">
    <property type="entry name" value="Transpeptidase"/>
    <property type="match status" value="1"/>
</dbReference>
<feature type="domain" description="Penicillin-binding protein transpeptidase" evidence="11">
    <location>
        <begin position="381"/>
        <end position="650"/>
    </location>
</feature>
<dbReference type="GO" id="GO:0046677">
    <property type="term" value="P:response to antibiotic"/>
    <property type="evidence" value="ECO:0007669"/>
    <property type="project" value="UniProtKB-UniRule"/>
</dbReference>
<evidence type="ECO:0000259" key="11">
    <source>
        <dbReference type="Pfam" id="PF00905"/>
    </source>
</evidence>
<dbReference type="InterPro" id="IPR007887">
    <property type="entry name" value="MecA_N"/>
</dbReference>
<sequence>MSGSRLLTAATALLLVVLMAGCTGGTPQRQRPAEPVDPQVAALVAGLAEGDLSQVPASSNELAEADLADILKGMDGYLPTVTADEPGYDGGLATVVLHYTWPFPSGDWTYDATATFRADDDRWVLQWEPSLVHPELTSQSRLVHTRTQATRGKIVGKSNTVLMKQMPVLRLGIDKTKVSGRDAVDSATRLAKLLDINAKAFVQRVRDAGDQAFVEALVVRGSRADVSPRFGDIDGAVILDAERVLATRPGVATNILGTAGEATAEIVENSDGRVQPGDTVGLSGLQQRYDEQLAGKPGATVTLVPRPPVVIATDPEPSQGASGQAEPSDPGQSPAATPSGERKVLVELDPVAGKNVKTTLDIKLQARAEKLVASSKSPAAMAVVDPRTGAVRVLAVSRSARGQQLANTGRYAPGSTFKIVTALALLRSGLKPTSTVNCPATTTVDGRVIKNYTDFPADRIGRMSLTEAIALSCNTAFVNERDRLSGKALREAAASLGMGVDHDAGFPVFYGDVPKPENVVGLAEASFGQGTVQASPLAMAGVAASVSAGRTTVPYLIDDNRPKQKGKALTRSEAKDLRTMMRAVVTAGSGRTLSGLATGAKTGTAEYGNAKPPKTHAWMIAYNSDLAVAMMVTDGTSGSGTAGPYIHDLLS</sequence>
<comment type="similarity">
    <text evidence="2">Belongs to the transpeptidase family.</text>
</comment>
<dbReference type="GO" id="GO:0008800">
    <property type="term" value="F:beta-lactamase activity"/>
    <property type="evidence" value="ECO:0007669"/>
    <property type="project" value="UniProtKB-UniRule"/>
</dbReference>
<dbReference type="InterPro" id="IPR005311">
    <property type="entry name" value="PBP_dimer"/>
</dbReference>
<dbReference type="GO" id="GO:0005886">
    <property type="term" value="C:plasma membrane"/>
    <property type="evidence" value="ECO:0007669"/>
    <property type="project" value="TreeGrafter"/>
</dbReference>
<evidence type="ECO:0000256" key="5">
    <source>
        <dbReference type="ARBA" id="ARBA00022729"/>
    </source>
</evidence>
<dbReference type="SUPFAM" id="SSF56601">
    <property type="entry name" value="beta-lactamase/transpeptidase-like"/>
    <property type="match status" value="1"/>
</dbReference>
<feature type="region of interest" description="Disordered" evidence="10">
    <location>
        <begin position="296"/>
        <end position="340"/>
    </location>
</feature>
<keyword evidence="6 9" id="KW-0378">Hydrolase</keyword>
<evidence type="ECO:0000256" key="10">
    <source>
        <dbReference type="SAM" id="MobiDB-lite"/>
    </source>
</evidence>
<dbReference type="GO" id="GO:0008658">
    <property type="term" value="F:penicillin binding"/>
    <property type="evidence" value="ECO:0007669"/>
    <property type="project" value="InterPro"/>
</dbReference>
<dbReference type="PANTHER" id="PTHR30627:SF24">
    <property type="entry name" value="PENICILLIN-BINDING PROTEIN 4B"/>
    <property type="match status" value="1"/>
</dbReference>
<comment type="caution">
    <text evidence="14">The sequence shown here is derived from an EMBL/GenBank/DDBJ whole genome shotgun (WGS) entry which is preliminary data.</text>
</comment>
<evidence type="ECO:0000313" key="14">
    <source>
        <dbReference type="EMBL" id="HIT76941.1"/>
    </source>
</evidence>
<dbReference type="EMBL" id="DVLP01000442">
    <property type="protein sequence ID" value="HIT76941.1"/>
    <property type="molecule type" value="Genomic_DNA"/>
</dbReference>
<evidence type="ECO:0000256" key="7">
    <source>
        <dbReference type="ARBA" id="ARBA00023136"/>
    </source>
</evidence>
<evidence type="ECO:0000256" key="9">
    <source>
        <dbReference type="RuleBase" id="RU361140"/>
    </source>
</evidence>
<evidence type="ECO:0000256" key="1">
    <source>
        <dbReference type="ARBA" id="ARBA00004370"/>
    </source>
</evidence>
<feature type="domain" description="Penicillin-binding protein dimerisation" evidence="12">
    <location>
        <begin position="147"/>
        <end position="303"/>
    </location>
</feature>
<dbReference type="Gene3D" id="3.30.1390.30">
    <property type="entry name" value="Penicillin-binding protein 2a, domain 3"/>
    <property type="match status" value="1"/>
</dbReference>
<evidence type="ECO:0000256" key="2">
    <source>
        <dbReference type="ARBA" id="ARBA00007171"/>
    </source>
</evidence>
<dbReference type="AlphaFoldDB" id="A0A9D1H0I3"/>
<dbReference type="InterPro" id="IPR001460">
    <property type="entry name" value="PCN-bd_Tpept"/>
</dbReference>
<organism evidence="14 15">
    <name type="scientific">Candidatus Avipropionibacterium avicola</name>
    <dbReference type="NCBI Taxonomy" id="2840701"/>
    <lineage>
        <taxon>Bacteria</taxon>
        <taxon>Bacillati</taxon>
        <taxon>Actinomycetota</taxon>
        <taxon>Actinomycetes</taxon>
        <taxon>Propionibacteriales</taxon>
        <taxon>Propionibacteriaceae</taxon>
        <taxon>Propionibacteriaceae incertae sedis</taxon>
        <taxon>Candidatus Avipropionibacterium</taxon>
    </lineage>
</organism>
<dbReference type="InterPro" id="IPR036138">
    <property type="entry name" value="PBP_dimer_sf"/>
</dbReference>
<dbReference type="InterPro" id="IPR050515">
    <property type="entry name" value="Beta-lactam/transpept"/>
</dbReference>
<evidence type="ECO:0000256" key="3">
    <source>
        <dbReference type="ARBA" id="ARBA00007898"/>
    </source>
</evidence>